<dbReference type="InterPro" id="IPR022408">
    <property type="entry name" value="Acyl-CoA-binding_prot_CS"/>
</dbReference>
<dbReference type="PANTHER" id="PTHR23310:SF120">
    <property type="entry name" value="ACYL-COA-BINDING PROTEIN HOMOLOG 3"/>
    <property type="match status" value="1"/>
</dbReference>
<comment type="function">
    <text evidence="2">Binds medium- and long-chain acyl-CoA esters with very high affinity and may function as an intracellular carrier of acyl-CoA esters.</text>
</comment>
<organism evidence="4 5">
    <name type="scientific">Mesorhabditis belari</name>
    <dbReference type="NCBI Taxonomy" id="2138241"/>
    <lineage>
        <taxon>Eukaryota</taxon>
        <taxon>Metazoa</taxon>
        <taxon>Ecdysozoa</taxon>
        <taxon>Nematoda</taxon>
        <taxon>Chromadorea</taxon>
        <taxon>Rhabditida</taxon>
        <taxon>Rhabditina</taxon>
        <taxon>Rhabditomorpha</taxon>
        <taxon>Rhabditoidea</taxon>
        <taxon>Rhabditidae</taxon>
        <taxon>Mesorhabditinae</taxon>
        <taxon>Mesorhabditis</taxon>
    </lineage>
</organism>
<name>A0AAF3FKU2_9BILA</name>
<dbReference type="GO" id="GO:0006631">
    <property type="term" value="P:fatty acid metabolic process"/>
    <property type="evidence" value="ECO:0007669"/>
    <property type="project" value="TreeGrafter"/>
</dbReference>
<dbReference type="WBParaSite" id="MBELARI_LOCUS7747">
    <property type="protein sequence ID" value="MBELARI_LOCUS7747"/>
    <property type="gene ID" value="MBELARI_LOCUS7747"/>
</dbReference>
<dbReference type="Pfam" id="PF00887">
    <property type="entry name" value="ACBP"/>
    <property type="match status" value="1"/>
</dbReference>
<dbReference type="FunFam" id="1.20.80.10:FF:000010">
    <property type="entry name" value="Acyl-CoA-binding domain-containing protein 5"/>
    <property type="match status" value="1"/>
</dbReference>
<evidence type="ECO:0000313" key="4">
    <source>
        <dbReference type="Proteomes" id="UP000887575"/>
    </source>
</evidence>
<dbReference type="InterPro" id="IPR000582">
    <property type="entry name" value="Acyl-CoA-binding_protein"/>
</dbReference>
<dbReference type="PROSITE" id="PS00880">
    <property type="entry name" value="ACB_1"/>
    <property type="match status" value="1"/>
</dbReference>
<dbReference type="GO" id="GO:0019915">
    <property type="term" value="P:lipid storage"/>
    <property type="evidence" value="ECO:0007669"/>
    <property type="project" value="UniProtKB-ARBA"/>
</dbReference>
<dbReference type="PROSITE" id="PS51228">
    <property type="entry name" value="ACB_2"/>
    <property type="match status" value="1"/>
</dbReference>
<evidence type="ECO:0000313" key="5">
    <source>
        <dbReference type="WBParaSite" id="MBELARI_LOCUS7747"/>
    </source>
</evidence>
<accession>A0AAF3FKU2</accession>
<keyword evidence="4" id="KW-1185">Reference proteome</keyword>
<dbReference type="InterPro" id="IPR014352">
    <property type="entry name" value="FERM/acyl-CoA-bd_prot_sf"/>
</dbReference>
<evidence type="ECO:0000259" key="3">
    <source>
        <dbReference type="PROSITE" id="PS51228"/>
    </source>
</evidence>
<dbReference type="GO" id="GO:0005737">
    <property type="term" value="C:cytoplasm"/>
    <property type="evidence" value="ECO:0007669"/>
    <property type="project" value="TreeGrafter"/>
</dbReference>
<dbReference type="InterPro" id="IPR035984">
    <property type="entry name" value="Acyl-CoA-binding_sf"/>
</dbReference>
<sequence>MTLEEKFQAAVDIIQKLPKDGPLSTTNDDKLKFYSLFKQATVGDVNTERPAFYQLIEKAKWDAWKSVEGISKEDAMQKYIDAVNAAFEKAAEQVDVNAWLSGDGLDPSIKTNLAKINAK</sequence>
<evidence type="ECO:0000256" key="2">
    <source>
        <dbReference type="ARBA" id="ARBA00059808"/>
    </source>
</evidence>
<dbReference type="Proteomes" id="UP000887575">
    <property type="component" value="Unassembled WGS sequence"/>
</dbReference>
<dbReference type="PANTHER" id="PTHR23310">
    <property type="entry name" value="ACYL-COA-BINDING PROTEIN, ACBP"/>
    <property type="match status" value="1"/>
</dbReference>
<dbReference type="AlphaFoldDB" id="A0AAF3FKU2"/>
<dbReference type="SUPFAM" id="SSF47027">
    <property type="entry name" value="Acyl-CoA binding protein"/>
    <property type="match status" value="1"/>
</dbReference>
<evidence type="ECO:0000256" key="1">
    <source>
        <dbReference type="ARBA" id="ARBA00023121"/>
    </source>
</evidence>
<dbReference type="PRINTS" id="PR00689">
    <property type="entry name" value="ACOABINDINGP"/>
</dbReference>
<feature type="domain" description="ACB" evidence="3">
    <location>
        <begin position="3"/>
        <end position="92"/>
    </location>
</feature>
<protein>
    <submittedName>
        <fullName evidence="5">ACB domain-containing protein</fullName>
    </submittedName>
</protein>
<proteinExistence type="predicted"/>
<reference evidence="5" key="1">
    <citation type="submission" date="2024-02" db="UniProtKB">
        <authorList>
            <consortium name="WormBaseParasite"/>
        </authorList>
    </citation>
    <scope>IDENTIFICATION</scope>
</reference>
<dbReference type="Gene3D" id="1.20.80.10">
    <property type="match status" value="1"/>
</dbReference>
<keyword evidence="1" id="KW-0446">Lipid-binding</keyword>
<dbReference type="GO" id="GO:0000062">
    <property type="term" value="F:fatty-acyl-CoA binding"/>
    <property type="evidence" value="ECO:0007669"/>
    <property type="project" value="InterPro"/>
</dbReference>